<evidence type="ECO:0000313" key="1">
    <source>
        <dbReference type="EMBL" id="CAG8887984.1"/>
    </source>
</evidence>
<evidence type="ECO:0000313" key="2">
    <source>
        <dbReference type="Proteomes" id="UP001154252"/>
    </source>
</evidence>
<dbReference type="Proteomes" id="UP001154252">
    <property type="component" value="Unassembled WGS sequence"/>
</dbReference>
<protein>
    <submittedName>
        <fullName evidence="1">Uncharacterized protein</fullName>
    </submittedName>
</protein>
<accession>A0A9W4K9R7</accession>
<gene>
    <name evidence="1" type="ORF">PEGY_LOCUS1272</name>
</gene>
<proteinExistence type="predicted"/>
<dbReference type="AlphaFoldDB" id="A0A9W4K9R7"/>
<comment type="caution">
    <text evidence="1">The sequence shown here is derived from an EMBL/GenBank/DDBJ whole genome shotgun (WGS) entry which is preliminary data.</text>
</comment>
<organism evidence="1 2">
    <name type="scientific">Penicillium egyptiacum</name>
    <dbReference type="NCBI Taxonomy" id="1303716"/>
    <lineage>
        <taxon>Eukaryota</taxon>
        <taxon>Fungi</taxon>
        <taxon>Dikarya</taxon>
        <taxon>Ascomycota</taxon>
        <taxon>Pezizomycotina</taxon>
        <taxon>Eurotiomycetes</taxon>
        <taxon>Eurotiomycetidae</taxon>
        <taxon>Eurotiales</taxon>
        <taxon>Aspergillaceae</taxon>
        <taxon>Penicillium</taxon>
    </lineage>
</organism>
<sequence length="180" mass="19721">METMYWLEDVLVSLALVVDGESITKAATRGIEQGRANFQIVILSLFEVAFAGVSFDVDVGPFIKVSDAVDLSPLRPDYCASTPPRERPELNPGMQVRRRRSELIMRSNCTGTIRRLRSQFPGLAALVDFFEITASRHAASKSAGILPSSCTTWSWTLSIMIVEDLLAGIDCGSCLLPPQV</sequence>
<name>A0A9W4K9R7_9EURO</name>
<dbReference type="OrthoDB" id="3938867at2759"/>
<reference evidence="1" key="1">
    <citation type="submission" date="2021-07" db="EMBL/GenBank/DDBJ databases">
        <authorList>
            <person name="Branca A.L. A."/>
        </authorList>
    </citation>
    <scope>NUCLEOTIDE SEQUENCE</scope>
</reference>
<dbReference type="EMBL" id="CAJVRC010000839">
    <property type="protein sequence ID" value="CAG8887984.1"/>
    <property type="molecule type" value="Genomic_DNA"/>
</dbReference>
<keyword evidence="2" id="KW-1185">Reference proteome</keyword>